<name>A0A286RAS5_9BACT</name>
<feature type="compositionally biased region" description="Low complexity" evidence="2">
    <location>
        <begin position="173"/>
        <end position="195"/>
    </location>
</feature>
<dbReference type="SMART" id="SM00858">
    <property type="entry name" value="SAF"/>
    <property type="match status" value="1"/>
</dbReference>
<dbReference type="Proteomes" id="UP000215086">
    <property type="component" value="Chromosome"/>
</dbReference>
<feature type="region of interest" description="Disordered" evidence="2">
    <location>
        <begin position="93"/>
        <end position="118"/>
    </location>
</feature>
<protein>
    <submittedName>
        <fullName evidence="4">Altronate hydrolase</fullName>
        <ecNumber evidence="4">4.2.1.7</ecNumber>
    </submittedName>
</protein>
<keyword evidence="4" id="KW-0378">Hydrolase</keyword>
<dbReference type="CDD" id="cd11613">
    <property type="entry name" value="SAF_AH_GD"/>
    <property type="match status" value="1"/>
</dbReference>
<reference evidence="4 5" key="1">
    <citation type="journal article" name="Front. Microbiol.">
        <title>Sugar Metabolism of the First Thermophilic Planctomycete Thermogutta terrifontis: Comparative Genomic and Transcriptomic Approaches.</title>
        <authorList>
            <person name="Elcheninov A.G."/>
            <person name="Menzel P."/>
            <person name="Gudbergsdottir S.R."/>
            <person name="Slesarev A.I."/>
            <person name="Kadnikov V.V."/>
            <person name="Krogh A."/>
            <person name="Bonch-Osmolovskaya E.A."/>
            <person name="Peng X."/>
            <person name="Kublanov I.V."/>
        </authorList>
    </citation>
    <scope>NUCLEOTIDE SEQUENCE [LARGE SCALE GENOMIC DNA]</scope>
    <source>
        <strain evidence="4 5">R1</strain>
    </source>
</reference>
<feature type="domain" description="SAF" evidence="3">
    <location>
        <begin position="12"/>
        <end position="83"/>
    </location>
</feature>
<dbReference type="GO" id="GO:0019698">
    <property type="term" value="P:D-galacturonate catabolic process"/>
    <property type="evidence" value="ECO:0007669"/>
    <property type="project" value="TreeGrafter"/>
</dbReference>
<dbReference type="KEGG" id="ttf:THTE_0456"/>
<feature type="region of interest" description="Disordered" evidence="2">
    <location>
        <begin position="132"/>
        <end position="195"/>
    </location>
</feature>
<dbReference type="GO" id="GO:0016787">
    <property type="term" value="F:hydrolase activity"/>
    <property type="evidence" value="ECO:0007669"/>
    <property type="project" value="UniProtKB-KW"/>
</dbReference>
<dbReference type="OrthoDB" id="9804574at2"/>
<evidence type="ECO:0000256" key="2">
    <source>
        <dbReference type="SAM" id="MobiDB-lite"/>
    </source>
</evidence>
<organism evidence="4 5">
    <name type="scientific">Thermogutta terrifontis</name>
    <dbReference type="NCBI Taxonomy" id="1331910"/>
    <lineage>
        <taxon>Bacteria</taxon>
        <taxon>Pseudomonadati</taxon>
        <taxon>Planctomycetota</taxon>
        <taxon>Planctomycetia</taxon>
        <taxon>Pirellulales</taxon>
        <taxon>Thermoguttaceae</taxon>
        <taxon>Thermogutta</taxon>
    </lineage>
</organism>
<dbReference type="EMBL" id="CP018477">
    <property type="protein sequence ID" value="ASV73058.1"/>
    <property type="molecule type" value="Genomic_DNA"/>
</dbReference>
<dbReference type="RefSeq" id="WP_095413786.1">
    <property type="nucleotide sequence ID" value="NZ_CP018477.1"/>
</dbReference>
<dbReference type="Gene3D" id="2.30.130.110">
    <property type="match status" value="1"/>
</dbReference>
<dbReference type="PANTHER" id="PTHR30536:SF5">
    <property type="entry name" value="ALTRONATE DEHYDRATASE"/>
    <property type="match status" value="1"/>
</dbReference>
<dbReference type="GO" id="GO:0008789">
    <property type="term" value="F:altronate dehydratase activity"/>
    <property type="evidence" value="ECO:0007669"/>
    <property type="project" value="UniProtKB-EC"/>
</dbReference>
<dbReference type="InterPro" id="IPR052172">
    <property type="entry name" value="UxaA_altronate/galactarate_dh"/>
</dbReference>
<dbReference type="AlphaFoldDB" id="A0A286RAS5"/>
<sequence length="195" mass="20399">MKPKLLRLHPQDNVVIATAAIRAGTTLRLDRIKLQVISNVPMAGKIATRPIAEGEKIIKFGHPIGHATRNIEPGEWVHTHNLASDYLPTPKRASAKAAREQAEVAVSAFPEEDLDTGSPAAEVTEGLELSADLELSEETTASPPAAFQETDTAPTPDNSVPAPPAEESTAVPGEISSEGTGESEATSERGGASPG</sequence>
<keyword evidence="5" id="KW-1185">Reference proteome</keyword>
<dbReference type="PANTHER" id="PTHR30536">
    <property type="entry name" value="ALTRONATE/GALACTARATE DEHYDRATASE"/>
    <property type="match status" value="1"/>
</dbReference>
<dbReference type="InterPro" id="IPR044144">
    <property type="entry name" value="SAF_UxaA/GarD"/>
</dbReference>
<evidence type="ECO:0000313" key="5">
    <source>
        <dbReference type="Proteomes" id="UP000215086"/>
    </source>
</evidence>
<proteinExistence type="predicted"/>
<dbReference type="Pfam" id="PF08666">
    <property type="entry name" value="SAF"/>
    <property type="match status" value="1"/>
</dbReference>
<gene>
    <name evidence="4" type="ORF">THTE_0456</name>
</gene>
<accession>A0A286RAS5</accession>
<dbReference type="InterPro" id="IPR013974">
    <property type="entry name" value="SAF"/>
</dbReference>
<keyword evidence="1 4" id="KW-0456">Lyase</keyword>
<feature type="compositionally biased region" description="Polar residues" evidence="2">
    <location>
        <begin position="149"/>
        <end position="158"/>
    </location>
</feature>
<evidence type="ECO:0000256" key="1">
    <source>
        <dbReference type="ARBA" id="ARBA00023239"/>
    </source>
</evidence>
<evidence type="ECO:0000313" key="4">
    <source>
        <dbReference type="EMBL" id="ASV73058.1"/>
    </source>
</evidence>
<dbReference type="EC" id="4.2.1.7" evidence="4"/>
<evidence type="ECO:0000259" key="3">
    <source>
        <dbReference type="SMART" id="SM00858"/>
    </source>
</evidence>